<keyword evidence="3" id="KW-0963">Cytoplasm</keyword>
<accession>A0A6P8I4P9</accession>
<dbReference type="RefSeq" id="XP_031559877.1">
    <property type="nucleotide sequence ID" value="XM_031704017.1"/>
</dbReference>
<comment type="subcellular location">
    <subcellularLocation>
        <location evidence="1">Cytoplasm</location>
    </subcellularLocation>
</comment>
<dbReference type="GO" id="GO:0005078">
    <property type="term" value="F:MAP-kinase scaffold activity"/>
    <property type="evidence" value="ECO:0007669"/>
    <property type="project" value="InterPro"/>
</dbReference>
<keyword evidence="9" id="KW-1185">Reference proteome</keyword>
<dbReference type="Pfam" id="PF16471">
    <property type="entry name" value="JIP_LZII"/>
    <property type="match status" value="1"/>
</dbReference>
<feature type="compositionally biased region" description="Acidic residues" evidence="6">
    <location>
        <begin position="1"/>
        <end position="11"/>
    </location>
</feature>
<feature type="region of interest" description="Disordered" evidence="6">
    <location>
        <begin position="182"/>
        <end position="300"/>
    </location>
</feature>
<keyword evidence="4 5" id="KW-0175">Coiled coil</keyword>
<evidence type="ECO:0000256" key="4">
    <source>
        <dbReference type="ARBA" id="ARBA00023054"/>
    </source>
</evidence>
<evidence type="ECO:0000259" key="7">
    <source>
        <dbReference type="PROSITE" id="PS51776"/>
    </source>
</evidence>
<feature type="domain" description="RH2" evidence="8">
    <location>
        <begin position="494"/>
        <end position="566"/>
    </location>
</feature>
<feature type="compositionally biased region" description="Polar residues" evidence="6">
    <location>
        <begin position="1159"/>
        <end position="1172"/>
    </location>
</feature>
<dbReference type="GO" id="GO:0030159">
    <property type="term" value="F:signaling receptor complex adaptor activity"/>
    <property type="evidence" value="ECO:0007669"/>
    <property type="project" value="TreeGrafter"/>
</dbReference>
<protein>
    <submittedName>
        <fullName evidence="10">C-Jun-amino-terminal kinase-interacting protein 4-like</fullName>
    </submittedName>
</protein>
<dbReference type="InterPro" id="IPR034744">
    <property type="entry name" value="RH2"/>
</dbReference>
<dbReference type="GO" id="GO:0019894">
    <property type="term" value="F:kinesin binding"/>
    <property type="evidence" value="ECO:0007669"/>
    <property type="project" value="TreeGrafter"/>
</dbReference>
<name>A0A6P8I4P9_ACTTE</name>
<comment type="similarity">
    <text evidence="2">Belongs to the JIP scaffold family.</text>
</comment>
<dbReference type="Gene3D" id="2.130.10.10">
    <property type="entry name" value="YVTN repeat-like/Quinoprotein amine dehydrogenase"/>
    <property type="match status" value="1"/>
</dbReference>
<dbReference type="SUPFAM" id="SSF50978">
    <property type="entry name" value="WD40 repeat-like"/>
    <property type="match status" value="1"/>
</dbReference>
<dbReference type="KEGG" id="aten:116296064"/>
<dbReference type="InterPro" id="IPR015943">
    <property type="entry name" value="WD40/YVTN_repeat-like_dom_sf"/>
</dbReference>
<feature type="compositionally biased region" description="Basic and acidic residues" evidence="6">
    <location>
        <begin position="843"/>
        <end position="855"/>
    </location>
</feature>
<dbReference type="PANTHER" id="PTHR13886:SF4">
    <property type="entry name" value="JNK-INTERACTING PROTEIN 3"/>
    <property type="match status" value="1"/>
</dbReference>
<feature type="compositionally biased region" description="Polar residues" evidence="6">
    <location>
        <begin position="271"/>
        <end position="280"/>
    </location>
</feature>
<dbReference type="InterPro" id="IPR034743">
    <property type="entry name" value="RH1"/>
</dbReference>
<dbReference type="PROSITE" id="PS51777">
    <property type="entry name" value="RH2"/>
    <property type="match status" value="1"/>
</dbReference>
<dbReference type="Pfam" id="PF19056">
    <property type="entry name" value="WD40_2"/>
    <property type="match status" value="1"/>
</dbReference>
<organism evidence="9 10">
    <name type="scientific">Actinia tenebrosa</name>
    <name type="common">Australian red waratah sea anemone</name>
    <dbReference type="NCBI Taxonomy" id="6105"/>
    <lineage>
        <taxon>Eukaryota</taxon>
        <taxon>Metazoa</taxon>
        <taxon>Cnidaria</taxon>
        <taxon>Anthozoa</taxon>
        <taxon>Hexacorallia</taxon>
        <taxon>Actiniaria</taxon>
        <taxon>Actiniidae</taxon>
        <taxon>Actinia</taxon>
    </lineage>
</organism>
<dbReference type="GO" id="GO:0016192">
    <property type="term" value="P:vesicle-mediated transport"/>
    <property type="evidence" value="ECO:0007669"/>
    <property type="project" value="TreeGrafter"/>
</dbReference>
<dbReference type="FunCoup" id="A0A6P8I4P9">
    <property type="interactions" value="2923"/>
</dbReference>
<dbReference type="InterPro" id="IPR036322">
    <property type="entry name" value="WD40_repeat_dom_sf"/>
</dbReference>
<gene>
    <name evidence="10" type="primary">LOC116296064</name>
</gene>
<evidence type="ECO:0000256" key="2">
    <source>
        <dbReference type="ARBA" id="ARBA00009866"/>
    </source>
</evidence>
<feature type="coiled-coil region" evidence="5">
    <location>
        <begin position="421"/>
        <end position="522"/>
    </location>
</feature>
<dbReference type="OrthoDB" id="10256043at2759"/>
<evidence type="ECO:0000313" key="9">
    <source>
        <dbReference type="Proteomes" id="UP000515163"/>
    </source>
</evidence>
<dbReference type="GO" id="GO:0005737">
    <property type="term" value="C:cytoplasm"/>
    <property type="evidence" value="ECO:0007669"/>
    <property type="project" value="UniProtKB-SubCell"/>
</dbReference>
<dbReference type="InParanoid" id="A0A6P8I4P9"/>
<dbReference type="InterPro" id="IPR039911">
    <property type="entry name" value="JIP3/JIP4"/>
</dbReference>
<sequence length="1232" mass="136114">MSDMEAEEDNNDVVYSSGEEGGQTVMSERVSNMANNIYGEFERMIQKYDQDVVSGLMPLMVSVLEQLDSAYSDNNEQLLELEMLSDDNEQLITQYEREKQLRKLAEKRYLEIEDQIEAEKRNTENDIELLTHDNKGLENRVKSYQDHVERLEERISDMKRQYDTLHARHTEMVHHYMEKIEKAERKSVSGETPQKPIIRPRTSSGNAARSPLGPSADSMPELLDDTAGTSPLSIPKSPHVEMISSFEKSGESNDVSLRDESLAESLKGDESIQNISNGQTPEAAGAQQPSDKADASSGTCSISDVDNLPIMNAADAANMLTPTSMPKLSKEAMEVLQTTPELANNPSEVIRRENKKSSANRPISLDLENLPEGVTASSLFAEIASHEPDVIGEMDTGADITAMGKELESVMHENKELVATKNKLSMQKNDLLKRVEELSNDKEVIKEELESMKDLKKRMLLRLSESEQELKRTKHEAEKASVALKEASVSAAHRKRFTRVEMARVLMERNQYKERLMELQEAVRWTEMIRASKEKNLEMQQKRKSSIWKFFSNLFGPTPKRPHPSAVSIRYNTPGEESPHMQRRHNSLGSLNTGSSNMSGGFGSENFDRQRVNERRERYKQVRAYLNTDLSEGRMQAYGWSLPAKYSTEVAEGGKSLVSVPVPVYCRPLNLNDPGMKIWCAAGVDLSGGVTQDGGAAVGASVFYAEPPKEGDDQESKETKPSMVWIGSSTHSCSKVTIIDANYPQNILDCFVVCTSHLLCITAVPGAKPSDYDLQASSESSINTDSRGSQSTIGASKESVLSSDSGDFSDPLGAKMSSKTDMTDDASSQVSEAPTITDVSAGENEHSEPRLDDNGVAKMSSVLPTMWFGAQSGSVYVHSAISHWKTCIHSIRLKDSVLSIVHVTGRVLVALADGTVAIFHRSSGGQWNFNNYHLLDLGRPHHSIRCMTMVHEKVWCGYRNKIQVIHPRTMRVEKTFDAHPRRESQVRQLAWIGDGVWVSIRLDSTLRLYNAHTYHHLQDIDIEPYVSKMLGTSKLGFSFVRITSLLLTNDRLWVGTGNGVILSVPLVAARPARDDGDQAAIVSPGSGGPGGPVRVYSNEGVDGERTPSGTGSFMPYCSMVNAQLSFHGHRDSVKFFVAVQGSMKRASVSSSVSTQTQTGSKPGSPAQSQTPSPEKKMIEMTLVLSGGEGYVDFRLGDGEEAAMEDQAGDLISVTIKGHSTNERSHIMVWQVA</sequence>
<dbReference type="Pfam" id="PF09744">
    <property type="entry name" value="RH1"/>
    <property type="match status" value="1"/>
</dbReference>
<evidence type="ECO:0000259" key="8">
    <source>
        <dbReference type="PROSITE" id="PS51777"/>
    </source>
</evidence>
<feature type="compositionally biased region" description="Polar residues" evidence="6">
    <location>
        <begin position="817"/>
        <end position="838"/>
    </location>
</feature>
<proteinExistence type="inferred from homology"/>
<feature type="domain" description="RH1" evidence="7">
    <location>
        <begin position="13"/>
        <end position="101"/>
    </location>
</feature>
<evidence type="ECO:0000256" key="3">
    <source>
        <dbReference type="ARBA" id="ARBA00022490"/>
    </source>
</evidence>
<dbReference type="PROSITE" id="PS51776">
    <property type="entry name" value="RH1"/>
    <property type="match status" value="1"/>
</dbReference>
<dbReference type="FunFam" id="1.20.5.1000:FF:000001">
    <property type="entry name" value="C-Jun-amino-terminal kinase-interacting protein 3 isoform X2"/>
    <property type="match status" value="1"/>
</dbReference>
<evidence type="ECO:0000313" key="10">
    <source>
        <dbReference type="RefSeq" id="XP_031559877.1"/>
    </source>
</evidence>
<feature type="compositionally biased region" description="Basic and acidic residues" evidence="6">
    <location>
        <begin position="248"/>
        <end position="270"/>
    </location>
</feature>
<feature type="compositionally biased region" description="Polar residues" evidence="6">
    <location>
        <begin position="775"/>
        <end position="806"/>
    </location>
</feature>
<dbReference type="Proteomes" id="UP000515163">
    <property type="component" value="Unplaced"/>
</dbReference>
<dbReference type="Gene3D" id="1.20.5.1000">
    <property type="entry name" value="arf6 gtpase in complex with a specific effector, jip4"/>
    <property type="match status" value="1"/>
</dbReference>
<evidence type="ECO:0000256" key="1">
    <source>
        <dbReference type="ARBA" id="ARBA00004496"/>
    </source>
</evidence>
<feature type="compositionally biased region" description="Low complexity" evidence="6">
    <location>
        <begin position="1147"/>
        <end position="1158"/>
    </location>
</feature>
<evidence type="ECO:0000256" key="6">
    <source>
        <dbReference type="SAM" id="MobiDB-lite"/>
    </source>
</evidence>
<dbReference type="PANTHER" id="PTHR13886">
    <property type="entry name" value="JNK/SAPK-ASSOCIATED PROTEIN"/>
    <property type="match status" value="1"/>
</dbReference>
<feature type="region of interest" description="Disordered" evidence="6">
    <location>
        <begin position="1"/>
        <end position="22"/>
    </location>
</feature>
<dbReference type="GeneID" id="116296064"/>
<evidence type="ECO:0000256" key="5">
    <source>
        <dbReference type="SAM" id="Coils"/>
    </source>
</evidence>
<dbReference type="Gene3D" id="1.20.58.1770">
    <property type="match status" value="1"/>
</dbReference>
<reference evidence="10" key="1">
    <citation type="submission" date="2025-08" db="UniProtKB">
        <authorList>
            <consortium name="RefSeq"/>
        </authorList>
    </citation>
    <scope>IDENTIFICATION</scope>
    <source>
        <tissue evidence="10">Tentacle</tissue>
    </source>
</reference>
<feature type="region of interest" description="Disordered" evidence="6">
    <location>
        <begin position="774"/>
        <end position="855"/>
    </location>
</feature>
<dbReference type="AlphaFoldDB" id="A0A6P8I4P9"/>
<dbReference type="InterPro" id="IPR032486">
    <property type="entry name" value="JIP_LZII"/>
</dbReference>
<feature type="region of interest" description="Disordered" evidence="6">
    <location>
        <begin position="1147"/>
        <end position="1174"/>
    </location>
</feature>